<proteinExistence type="predicted"/>
<feature type="domain" description="TNase-like" evidence="1">
    <location>
        <begin position="1"/>
        <end position="95"/>
    </location>
</feature>
<dbReference type="SUPFAM" id="SSF50199">
    <property type="entry name" value="Staphylococcal nuclease"/>
    <property type="match status" value="1"/>
</dbReference>
<dbReference type="InterPro" id="IPR016071">
    <property type="entry name" value="Staphylococal_nuclease_OB-fold"/>
</dbReference>
<protein>
    <recommendedName>
        <fullName evidence="1">TNase-like domain-containing protein</fullName>
    </recommendedName>
</protein>
<dbReference type="PROSITE" id="PS50830">
    <property type="entry name" value="TNASE_3"/>
    <property type="match status" value="1"/>
</dbReference>
<comment type="caution">
    <text evidence="2">The sequence shown here is derived from an EMBL/GenBank/DDBJ whole genome shotgun (WGS) entry which is preliminary data.</text>
</comment>
<accession>A0A849ALU7</accession>
<sequence length="104" mass="11617">MPEQCGGEDARTALDRMIWRHTVTLSPGPGSDTVDRYGRLLRYVTLDGRDIGLAMIQAGRASEYHPRSAAPESRRAQYVAAQREAQRARRGQWATCTISQEGKQ</sequence>
<gene>
    <name evidence="2" type="ORF">HJ588_18840</name>
</gene>
<organism evidence="2 3">
    <name type="scientific">Flexivirga aerilata</name>
    <dbReference type="NCBI Taxonomy" id="1656889"/>
    <lineage>
        <taxon>Bacteria</taxon>
        <taxon>Bacillati</taxon>
        <taxon>Actinomycetota</taxon>
        <taxon>Actinomycetes</taxon>
        <taxon>Micrococcales</taxon>
        <taxon>Dermacoccaceae</taxon>
        <taxon>Flexivirga</taxon>
    </lineage>
</organism>
<evidence type="ECO:0000313" key="3">
    <source>
        <dbReference type="Proteomes" id="UP000557772"/>
    </source>
</evidence>
<keyword evidence="3" id="KW-1185">Reference proteome</keyword>
<dbReference type="Gene3D" id="2.40.50.90">
    <property type="match status" value="1"/>
</dbReference>
<evidence type="ECO:0000259" key="1">
    <source>
        <dbReference type="PROSITE" id="PS50830"/>
    </source>
</evidence>
<dbReference type="EMBL" id="JABENB010000004">
    <property type="protein sequence ID" value="NNG41319.1"/>
    <property type="molecule type" value="Genomic_DNA"/>
</dbReference>
<dbReference type="AlphaFoldDB" id="A0A849ALU7"/>
<evidence type="ECO:0000313" key="2">
    <source>
        <dbReference type="EMBL" id="NNG41319.1"/>
    </source>
</evidence>
<dbReference type="InterPro" id="IPR035437">
    <property type="entry name" value="SNase_OB-fold_sf"/>
</dbReference>
<name>A0A849ALU7_9MICO</name>
<dbReference type="Pfam" id="PF00565">
    <property type="entry name" value="SNase"/>
    <property type="match status" value="1"/>
</dbReference>
<dbReference type="Proteomes" id="UP000557772">
    <property type="component" value="Unassembled WGS sequence"/>
</dbReference>
<reference evidence="2 3" key="1">
    <citation type="submission" date="2020-05" db="EMBL/GenBank/DDBJ databases">
        <title>Flexivirga sp. ID2601S isolated from air conditioner.</title>
        <authorList>
            <person name="Kim D.H."/>
        </authorList>
    </citation>
    <scope>NUCLEOTIDE SEQUENCE [LARGE SCALE GENOMIC DNA]</scope>
    <source>
        <strain evidence="2 3">ID2601S</strain>
    </source>
</reference>